<keyword evidence="8" id="KW-0770">Synapse</keyword>
<dbReference type="Pfam" id="PF01545">
    <property type="entry name" value="Cation_efflux"/>
    <property type="match status" value="1"/>
</dbReference>
<dbReference type="InterPro" id="IPR058533">
    <property type="entry name" value="Cation_efflux_TM"/>
</dbReference>
<dbReference type="GO" id="GO:0031901">
    <property type="term" value="C:early endosome membrane"/>
    <property type="evidence" value="ECO:0007669"/>
    <property type="project" value="UniProtKB-SubCell"/>
</dbReference>
<keyword evidence="7 11" id="KW-1133">Transmembrane helix</keyword>
<evidence type="ECO:0000256" key="10">
    <source>
        <dbReference type="ARBA" id="ARBA00023329"/>
    </source>
</evidence>
<dbReference type="AlphaFoldDB" id="A0A286U7E3"/>
<evidence type="ECO:0000256" key="2">
    <source>
        <dbReference type="ARBA" id="ARBA00004644"/>
    </source>
</evidence>
<evidence type="ECO:0000313" key="14">
    <source>
        <dbReference type="Proteomes" id="UP000217199"/>
    </source>
</evidence>
<dbReference type="Gene3D" id="1.20.1510.10">
    <property type="entry name" value="Cation efflux protein transmembrane domain"/>
    <property type="match status" value="1"/>
</dbReference>
<comment type="similarity">
    <text evidence="3">Belongs to the TMEM163 family.</text>
</comment>
<protein>
    <submittedName>
        <fullName evidence="13">Integral membrane</fullName>
    </submittedName>
</protein>
<gene>
    <name evidence="13" type="ORF">PNOK_0921300</name>
</gene>
<keyword evidence="4 11" id="KW-0812">Transmembrane</keyword>
<dbReference type="PANTHER" id="PTHR31937">
    <property type="entry name" value="TRANSMEMBRANE PROTEIN 163"/>
    <property type="match status" value="1"/>
</dbReference>
<evidence type="ECO:0000256" key="1">
    <source>
        <dbReference type="ARBA" id="ARBA00004146"/>
    </source>
</evidence>
<dbReference type="SUPFAM" id="SSF161111">
    <property type="entry name" value="Cation efflux protein transmembrane domain-like"/>
    <property type="match status" value="1"/>
</dbReference>
<evidence type="ECO:0000256" key="11">
    <source>
        <dbReference type="SAM" id="Phobius"/>
    </source>
</evidence>
<feature type="domain" description="Cation efflux protein transmembrane" evidence="12">
    <location>
        <begin position="99"/>
        <end position="222"/>
    </location>
</feature>
<feature type="transmembrane region" description="Helical" evidence="11">
    <location>
        <begin position="140"/>
        <end position="157"/>
    </location>
</feature>
<dbReference type="PANTHER" id="PTHR31937:SF2">
    <property type="entry name" value="TRANSMEMBRANE PROTEIN 163"/>
    <property type="match status" value="1"/>
</dbReference>
<evidence type="ECO:0000259" key="12">
    <source>
        <dbReference type="Pfam" id="PF01545"/>
    </source>
</evidence>
<dbReference type="OrthoDB" id="5980560at2759"/>
<keyword evidence="5" id="KW-0967">Endosome</keyword>
<evidence type="ECO:0000313" key="13">
    <source>
        <dbReference type="EMBL" id="PAV15449.1"/>
    </source>
</evidence>
<organism evidence="13 14">
    <name type="scientific">Pyrrhoderma noxium</name>
    <dbReference type="NCBI Taxonomy" id="2282107"/>
    <lineage>
        <taxon>Eukaryota</taxon>
        <taxon>Fungi</taxon>
        <taxon>Dikarya</taxon>
        <taxon>Basidiomycota</taxon>
        <taxon>Agaricomycotina</taxon>
        <taxon>Agaricomycetes</taxon>
        <taxon>Hymenochaetales</taxon>
        <taxon>Hymenochaetaceae</taxon>
        <taxon>Pyrrhoderma</taxon>
    </lineage>
</organism>
<dbReference type="InterPro" id="IPR026765">
    <property type="entry name" value="Tmem163"/>
</dbReference>
<evidence type="ECO:0000256" key="6">
    <source>
        <dbReference type="ARBA" id="ARBA00022833"/>
    </source>
</evidence>
<dbReference type="GO" id="GO:0098771">
    <property type="term" value="P:inorganic ion homeostasis"/>
    <property type="evidence" value="ECO:0007669"/>
    <property type="project" value="UniProtKB-ARBA"/>
</dbReference>
<keyword evidence="6" id="KW-0862">Zinc</keyword>
<sequence>MPTYRQLQHSAILISIISILYCSAEGAVSIAFGEESSSRSLIFFGIQSGIEVASACIVLWRFRRYTRTGDEENTGADGAQGGKVGTGPREEVISPADLRVERIGTWGVGILVLLLSLATLATSISGLIQHSTPSSSNASLIISASALICMILIYLPKRYLARALNSSTMAGEAVCSLSCIQITLVLFVGSLVFRLWQGGWWVDSATSIVLGLLFAREAYKMLSWVRNPDFNGGCCDACAVNSSLKDPKLELEEQYRDLCECCFEKDECRDSETCKCESSSAEEEPCCVPVNPDDGAKCCSRELVKGQRPSARSQNQDQRQNNENNIIIECIDANDGDQAQANTILEGLEFTGSPKPGQVIQVINQETTKQKQSCCAGCCDD</sequence>
<name>A0A286U7E3_9AGAM</name>
<keyword evidence="14" id="KW-1185">Reference proteome</keyword>
<dbReference type="InterPro" id="IPR027469">
    <property type="entry name" value="Cation_efflux_TMD_sf"/>
</dbReference>
<proteinExistence type="inferred from homology"/>
<feature type="transmembrane region" description="Helical" evidence="11">
    <location>
        <begin position="169"/>
        <end position="192"/>
    </location>
</feature>
<accession>A0A286U7E3</accession>
<evidence type="ECO:0000256" key="4">
    <source>
        <dbReference type="ARBA" id="ARBA00022692"/>
    </source>
</evidence>
<evidence type="ECO:0000256" key="5">
    <source>
        <dbReference type="ARBA" id="ARBA00022753"/>
    </source>
</evidence>
<dbReference type="GO" id="GO:0030003">
    <property type="term" value="P:intracellular monoatomic cation homeostasis"/>
    <property type="evidence" value="ECO:0007669"/>
    <property type="project" value="UniProtKB-ARBA"/>
</dbReference>
<dbReference type="EMBL" id="NBII01000010">
    <property type="protein sequence ID" value="PAV15449.1"/>
    <property type="molecule type" value="Genomic_DNA"/>
</dbReference>
<dbReference type="Proteomes" id="UP000217199">
    <property type="component" value="Unassembled WGS sequence"/>
</dbReference>
<evidence type="ECO:0000256" key="9">
    <source>
        <dbReference type="ARBA" id="ARBA00023136"/>
    </source>
</evidence>
<reference evidence="13 14" key="1">
    <citation type="journal article" date="2017" name="Mol. Ecol.">
        <title>Comparative and population genomic landscape of Phellinus noxius: A hypervariable fungus causing root rot in trees.</title>
        <authorList>
            <person name="Chung C.L."/>
            <person name="Lee T.J."/>
            <person name="Akiba M."/>
            <person name="Lee H.H."/>
            <person name="Kuo T.H."/>
            <person name="Liu D."/>
            <person name="Ke H.M."/>
            <person name="Yokoi T."/>
            <person name="Roa M.B."/>
            <person name="Lu M.J."/>
            <person name="Chang Y.Y."/>
            <person name="Ann P.J."/>
            <person name="Tsai J.N."/>
            <person name="Chen C.Y."/>
            <person name="Tzean S.S."/>
            <person name="Ota Y."/>
            <person name="Hattori T."/>
            <person name="Sahashi N."/>
            <person name="Liou R.F."/>
            <person name="Kikuchi T."/>
            <person name="Tsai I.J."/>
        </authorList>
    </citation>
    <scope>NUCLEOTIDE SEQUENCE [LARGE SCALE GENOMIC DNA]</scope>
    <source>
        <strain evidence="13 14">FFPRI411160</strain>
    </source>
</reference>
<comment type="caution">
    <text evidence="13">The sequence shown here is derived from an EMBL/GenBank/DDBJ whole genome shotgun (WGS) entry which is preliminary data.</text>
</comment>
<comment type="subcellular location">
    <subcellularLocation>
        <location evidence="2">Cytoplasmic vesicle</location>
        <location evidence="2">Secretory vesicle</location>
        <location evidence="2">Synaptic vesicle membrane</location>
        <topology evidence="2">Multi-pass membrane protein</topology>
    </subcellularLocation>
    <subcellularLocation>
        <location evidence="1">Early endosome membrane</location>
    </subcellularLocation>
</comment>
<dbReference type="GO" id="GO:0008324">
    <property type="term" value="F:monoatomic cation transmembrane transporter activity"/>
    <property type="evidence" value="ECO:0007669"/>
    <property type="project" value="InterPro"/>
</dbReference>
<evidence type="ECO:0000256" key="7">
    <source>
        <dbReference type="ARBA" id="ARBA00022989"/>
    </source>
</evidence>
<feature type="transmembrane region" description="Helical" evidence="11">
    <location>
        <begin position="103"/>
        <end position="128"/>
    </location>
</feature>
<keyword evidence="10" id="KW-0968">Cytoplasmic vesicle</keyword>
<feature type="transmembrane region" description="Helical" evidence="11">
    <location>
        <begin position="39"/>
        <end position="60"/>
    </location>
</feature>
<dbReference type="InParanoid" id="A0A286U7E3"/>
<evidence type="ECO:0000256" key="8">
    <source>
        <dbReference type="ARBA" id="ARBA00023018"/>
    </source>
</evidence>
<keyword evidence="9 11" id="KW-0472">Membrane</keyword>
<feature type="transmembrane region" description="Helical" evidence="11">
    <location>
        <begin position="12"/>
        <end position="33"/>
    </location>
</feature>
<evidence type="ECO:0000256" key="3">
    <source>
        <dbReference type="ARBA" id="ARBA00008731"/>
    </source>
</evidence>